<evidence type="ECO:0000313" key="3">
    <source>
        <dbReference type="Proteomes" id="UP000244066"/>
    </source>
</evidence>
<dbReference type="InterPro" id="IPR014729">
    <property type="entry name" value="Rossmann-like_a/b/a_fold"/>
</dbReference>
<accession>A0A2R7Y9B5</accession>
<dbReference type="PIRSF" id="PIRSF006661">
    <property type="entry name" value="PP-lp_UCP006661"/>
    <property type="match status" value="1"/>
</dbReference>
<gene>
    <name evidence="2" type="ORF">B9J98_01805</name>
</gene>
<feature type="domain" description="NAD/GMP synthase" evidence="1">
    <location>
        <begin position="18"/>
        <end position="86"/>
    </location>
</feature>
<dbReference type="InterPro" id="IPR022310">
    <property type="entry name" value="NAD/GMP_synthase"/>
</dbReference>
<dbReference type="Proteomes" id="UP000244066">
    <property type="component" value="Unassembled WGS sequence"/>
</dbReference>
<protein>
    <submittedName>
        <fullName evidence="2">TIGR00268 family protein</fullName>
    </submittedName>
</protein>
<reference evidence="2 3" key="1">
    <citation type="submission" date="2017-04" db="EMBL/GenBank/DDBJ databases">
        <title>Draft Aigarchaeota genome from a New Zealand hot spring.</title>
        <authorList>
            <person name="Reysenbach A.-L."/>
            <person name="Donaho J.A."/>
            <person name="Gerhart J."/>
            <person name="Kelley J.F."/>
            <person name="Kouba K."/>
            <person name="Podar M."/>
            <person name="Stott M."/>
        </authorList>
    </citation>
    <scope>NUCLEOTIDE SEQUENCE [LARGE SCALE GENOMIC DNA]</scope>
    <source>
        <strain evidence="2">NZ13_MG1</strain>
    </source>
</reference>
<dbReference type="EMBL" id="NDWU01000003">
    <property type="protein sequence ID" value="PUA34138.1"/>
    <property type="molecule type" value="Genomic_DNA"/>
</dbReference>
<dbReference type="GO" id="GO:0016783">
    <property type="term" value="F:sulfurtransferase activity"/>
    <property type="evidence" value="ECO:0007669"/>
    <property type="project" value="InterPro"/>
</dbReference>
<evidence type="ECO:0000313" key="2">
    <source>
        <dbReference type="EMBL" id="PUA34138.1"/>
    </source>
</evidence>
<dbReference type="InterPro" id="IPR005232">
    <property type="entry name" value="LarE"/>
</dbReference>
<dbReference type="Gene3D" id="3.40.50.620">
    <property type="entry name" value="HUPs"/>
    <property type="match status" value="1"/>
</dbReference>
<dbReference type="PANTHER" id="PTHR43169">
    <property type="entry name" value="EXSB FAMILY PROTEIN"/>
    <property type="match status" value="1"/>
</dbReference>
<dbReference type="PANTHER" id="PTHR43169:SF2">
    <property type="entry name" value="NAD_GMP SYNTHASE DOMAIN-CONTAINING PROTEIN"/>
    <property type="match status" value="1"/>
</dbReference>
<dbReference type="GO" id="GO:0006163">
    <property type="term" value="P:purine nucleotide metabolic process"/>
    <property type="evidence" value="ECO:0007669"/>
    <property type="project" value="UniProtKB-ARBA"/>
</dbReference>
<dbReference type="AlphaFoldDB" id="A0A2R7Y9B5"/>
<sequence>MMEDAGSSLSALMAWFKQFNSVLVAFSGGVDSTLVAKVAHMVLGDKAYAVTARSPSVPSWELKEAADIAKLIGIKHIFVDVDETTKPEYTRNMPDRCYFCKEELYAKLLDLAAELKVEQIVDGTNFEDLEDFRPGIEAARKFGVRSPLAELGIRKELVREISRLLDLPTALKPSSPCLASRIAYGQPISAELLRKVEMAESFIRMHVNPKTLRVRVHGDIVRIEVGREERHLMFDMNLMDRIAAYIKGLGFSFVTLDMEGYRKGSFLEPLRNTGKSTPTGNPA</sequence>
<name>A0A2R7Y9B5_9ARCH</name>
<dbReference type="InterPro" id="IPR052188">
    <property type="entry name" value="Ni-pincer_cofactor_biosynth"/>
</dbReference>
<dbReference type="Pfam" id="PF02540">
    <property type="entry name" value="NAD_synthase"/>
    <property type="match status" value="1"/>
</dbReference>
<organism evidence="2 3">
    <name type="scientific">Candidatus Terraquivivens tikiterensis</name>
    <dbReference type="NCBI Taxonomy" id="1980982"/>
    <lineage>
        <taxon>Archaea</taxon>
        <taxon>Nitrososphaerota</taxon>
        <taxon>Candidatus Wolframiiraptoraceae</taxon>
        <taxon>Candidatus Terraquivivens</taxon>
    </lineage>
</organism>
<dbReference type="CDD" id="cd01990">
    <property type="entry name" value="LarE-like"/>
    <property type="match status" value="1"/>
</dbReference>
<dbReference type="SUPFAM" id="SSF52402">
    <property type="entry name" value="Adenine nucleotide alpha hydrolases-like"/>
    <property type="match status" value="1"/>
</dbReference>
<evidence type="ECO:0000259" key="1">
    <source>
        <dbReference type="Pfam" id="PF02540"/>
    </source>
</evidence>
<proteinExistence type="predicted"/>
<comment type="caution">
    <text evidence="2">The sequence shown here is derived from an EMBL/GenBank/DDBJ whole genome shotgun (WGS) entry which is preliminary data.</text>
</comment>
<dbReference type="NCBIfam" id="TIGR00268">
    <property type="entry name" value="ATP-dependent sacrificial sulfur transferase LarE"/>
    <property type="match status" value="1"/>
</dbReference>